<protein>
    <submittedName>
        <fullName evidence="9">Thiamin ABC transporter, ATPase component / Thiamine transport ATP-binding protein thiQ</fullName>
    </submittedName>
</protein>
<accession>A0A1C3H3H3</accession>
<dbReference type="InterPro" id="IPR003439">
    <property type="entry name" value="ABC_transporter-like_ATP-bd"/>
</dbReference>
<evidence type="ECO:0000313" key="9">
    <source>
        <dbReference type="EMBL" id="SAM61828.1"/>
    </source>
</evidence>
<dbReference type="Pfam" id="PF00005">
    <property type="entry name" value="ABC_tran"/>
    <property type="match status" value="1"/>
</dbReference>
<evidence type="ECO:0000256" key="6">
    <source>
        <dbReference type="ARBA" id="ARBA00022967"/>
    </source>
</evidence>
<dbReference type="InterPro" id="IPR003593">
    <property type="entry name" value="AAA+_ATPase"/>
</dbReference>
<evidence type="ECO:0000256" key="5">
    <source>
        <dbReference type="ARBA" id="ARBA00022840"/>
    </source>
</evidence>
<dbReference type="SUPFAM" id="SSF52540">
    <property type="entry name" value="P-loop containing nucleoside triphosphate hydrolases"/>
    <property type="match status" value="1"/>
</dbReference>
<keyword evidence="6" id="KW-1278">Translocase</keyword>
<dbReference type="InterPro" id="IPR027417">
    <property type="entry name" value="P-loop_NTPase"/>
</dbReference>
<evidence type="ECO:0000313" key="10">
    <source>
        <dbReference type="Proteomes" id="UP000190837"/>
    </source>
</evidence>
<dbReference type="InterPro" id="IPR050093">
    <property type="entry name" value="ABC_SmlMolc_Importer"/>
</dbReference>
<dbReference type="NCBIfam" id="NF008039">
    <property type="entry name" value="PRK10771.1"/>
    <property type="match status" value="1"/>
</dbReference>
<dbReference type="SMART" id="SM00382">
    <property type="entry name" value="AAA"/>
    <property type="match status" value="1"/>
</dbReference>
<dbReference type="NCBIfam" id="TIGR01277">
    <property type="entry name" value="thiQ"/>
    <property type="match status" value="1"/>
</dbReference>
<keyword evidence="2" id="KW-1003">Cell membrane</keyword>
<evidence type="ECO:0000259" key="8">
    <source>
        <dbReference type="PROSITE" id="PS50893"/>
    </source>
</evidence>
<sequence>MLQLENLEWRHPPYHMHFNLHAAAGERLAILGASGAGKSTLLNLIAGFLPPQHGRLLIDGTDYTAAPPAARPISMLYQEHNLFSHLSVRDNIAIGINPNLKLTAEQRARLHETAEKTGLADLLGRLPEQLSGGQKQRVALARCLLRDRPLLLLDEPFSALDPALRHEMLDLLDDTCLRQQPLLLMVTHNLDDALRIAPRSLVIDDGTIAWDGTTADLARGDSPAAALLGIGKAAGG</sequence>
<proteinExistence type="predicted"/>
<organism evidence="9 10">
    <name type="scientific">Cardiobacterium hominis</name>
    <dbReference type="NCBI Taxonomy" id="2718"/>
    <lineage>
        <taxon>Bacteria</taxon>
        <taxon>Pseudomonadati</taxon>
        <taxon>Pseudomonadota</taxon>
        <taxon>Gammaproteobacteria</taxon>
        <taxon>Cardiobacteriales</taxon>
        <taxon>Cardiobacteriaceae</taxon>
        <taxon>Cardiobacterium</taxon>
    </lineage>
</organism>
<feature type="domain" description="ABC transporter" evidence="8">
    <location>
        <begin position="2"/>
        <end position="230"/>
    </location>
</feature>
<keyword evidence="1" id="KW-0813">Transport</keyword>
<dbReference type="PROSITE" id="PS00211">
    <property type="entry name" value="ABC_TRANSPORTER_1"/>
    <property type="match status" value="1"/>
</dbReference>
<dbReference type="RefSeq" id="WP_079540078.1">
    <property type="nucleotide sequence ID" value="NZ_FKLO01000037.1"/>
</dbReference>
<gene>
    <name evidence="9" type="ORF">CHUV0807_0948</name>
</gene>
<dbReference type="Proteomes" id="UP000190837">
    <property type="component" value="Unassembled WGS sequence"/>
</dbReference>
<dbReference type="PANTHER" id="PTHR42781">
    <property type="entry name" value="SPERMIDINE/PUTRESCINE IMPORT ATP-BINDING PROTEIN POTA"/>
    <property type="match status" value="1"/>
</dbReference>
<keyword evidence="3" id="KW-0997">Cell inner membrane</keyword>
<dbReference type="PANTHER" id="PTHR42781:SF1">
    <property type="entry name" value="THIAMINE IMPORT ATP-BINDING PROTEIN THIQ"/>
    <property type="match status" value="1"/>
</dbReference>
<name>A0A1C3H3H3_9GAMM</name>
<evidence type="ECO:0000256" key="2">
    <source>
        <dbReference type="ARBA" id="ARBA00022475"/>
    </source>
</evidence>
<dbReference type="AlphaFoldDB" id="A0A1C3H3H3"/>
<dbReference type="InterPro" id="IPR017871">
    <property type="entry name" value="ABC_transporter-like_CS"/>
</dbReference>
<evidence type="ECO:0000256" key="7">
    <source>
        <dbReference type="ARBA" id="ARBA00023136"/>
    </source>
</evidence>
<dbReference type="GO" id="GO:0005524">
    <property type="term" value="F:ATP binding"/>
    <property type="evidence" value="ECO:0007669"/>
    <property type="project" value="UniProtKB-KW"/>
</dbReference>
<evidence type="ECO:0000256" key="1">
    <source>
        <dbReference type="ARBA" id="ARBA00022448"/>
    </source>
</evidence>
<keyword evidence="5 9" id="KW-0067">ATP-binding</keyword>
<dbReference type="GO" id="GO:0016887">
    <property type="term" value="F:ATP hydrolysis activity"/>
    <property type="evidence" value="ECO:0007669"/>
    <property type="project" value="InterPro"/>
</dbReference>
<reference evidence="10" key="1">
    <citation type="submission" date="2016-04" db="EMBL/GenBank/DDBJ databases">
        <authorList>
            <person name="Tagini F."/>
        </authorList>
    </citation>
    <scope>NUCLEOTIDE SEQUENCE [LARGE SCALE GENOMIC DNA]</scope>
    <source>
        <strain evidence="10">CHUV0807</strain>
    </source>
</reference>
<dbReference type="GO" id="GO:0071934">
    <property type="term" value="P:thiamine transmembrane transport"/>
    <property type="evidence" value="ECO:0007669"/>
    <property type="project" value="InterPro"/>
</dbReference>
<dbReference type="GO" id="GO:0016020">
    <property type="term" value="C:membrane"/>
    <property type="evidence" value="ECO:0007669"/>
    <property type="project" value="InterPro"/>
</dbReference>
<dbReference type="GO" id="GO:0042626">
    <property type="term" value="F:ATPase-coupled transmembrane transporter activity"/>
    <property type="evidence" value="ECO:0007669"/>
    <property type="project" value="InterPro"/>
</dbReference>
<dbReference type="InterPro" id="IPR005968">
    <property type="entry name" value="Thiamine_ABC_ThiQ"/>
</dbReference>
<dbReference type="PROSITE" id="PS50893">
    <property type="entry name" value="ABC_TRANSPORTER_2"/>
    <property type="match status" value="1"/>
</dbReference>
<keyword evidence="7" id="KW-0472">Membrane</keyword>
<evidence type="ECO:0000256" key="4">
    <source>
        <dbReference type="ARBA" id="ARBA00022741"/>
    </source>
</evidence>
<dbReference type="Gene3D" id="3.40.50.300">
    <property type="entry name" value="P-loop containing nucleotide triphosphate hydrolases"/>
    <property type="match status" value="1"/>
</dbReference>
<keyword evidence="4" id="KW-0547">Nucleotide-binding</keyword>
<dbReference type="EMBL" id="FKLO01000037">
    <property type="protein sequence ID" value="SAM61828.1"/>
    <property type="molecule type" value="Genomic_DNA"/>
</dbReference>
<evidence type="ECO:0000256" key="3">
    <source>
        <dbReference type="ARBA" id="ARBA00022519"/>
    </source>
</evidence>